<dbReference type="eggNOG" id="arCOG03721">
    <property type="taxonomic scope" value="Archaea"/>
</dbReference>
<proteinExistence type="predicted"/>
<sequence>MCTNTTVITIPEKLAKLIRDRGFDPEAFIMEAIEKYLELDPQEELEARIAVAEHMLMRAREELLEGDAVQASEKLYKAVEECIKVLACLRGLEECRKAQIEGTWWTKLLARAASKLAKIEKNPLILDAWSLAYDAHIHGFHEHSLDPEDIEQRLPRAEELVKYTREALERAKRKSQG</sequence>
<reference evidence="1 2" key="1">
    <citation type="journal article" date="2011" name="Stand. Genomic Sci.">
        <title>Complete genome sequence of the hyperthermophilic chemolithoautotroph Pyrolobus fumarii type strain (1A).</title>
        <authorList>
            <person name="Anderson I."/>
            <person name="Goker M."/>
            <person name="Nolan M."/>
            <person name="Lucas S."/>
            <person name="Hammon N."/>
            <person name="Deshpande S."/>
            <person name="Cheng J.F."/>
            <person name="Tapia R."/>
            <person name="Han C."/>
            <person name="Goodwin L."/>
            <person name="Pitluck S."/>
            <person name="Huntemann M."/>
            <person name="Liolios K."/>
            <person name="Ivanova N."/>
            <person name="Pagani I."/>
            <person name="Mavromatis K."/>
            <person name="Ovchinikova G."/>
            <person name="Pati A."/>
            <person name="Chen A."/>
            <person name="Palaniappan K."/>
            <person name="Land M."/>
            <person name="Hauser L."/>
            <person name="Brambilla E.M."/>
            <person name="Huber H."/>
            <person name="Yasawong M."/>
            <person name="Rohde M."/>
            <person name="Spring S."/>
            <person name="Abt B."/>
            <person name="Sikorski J."/>
            <person name="Wirth R."/>
            <person name="Detter J.C."/>
            <person name="Woyke T."/>
            <person name="Bristow J."/>
            <person name="Eisen J.A."/>
            <person name="Markowitz V."/>
            <person name="Hugenholtz P."/>
            <person name="Kyrpides N.C."/>
            <person name="Klenk H.P."/>
            <person name="Lapidus A."/>
        </authorList>
    </citation>
    <scope>NUCLEOTIDE SEQUENCE [LARGE SCALE GENOMIC DNA]</scope>
    <source>
        <strain evidence="2">DSM 11204 / 1A</strain>
    </source>
</reference>
<dbReference type="Pfam" id="PF05942">
    <property type="entry name" value="PaREP1"/>
    <property type="match status" value="1"/>
</dbReference>
<protein>
    <submittedName>
        <fullName evidence="1">PaREP1 family protein</fullName>
    </submittedName>
</protein>
<accession>G0ECT7</accession>
<dbReference type="InterPro" id="IPR010268">
    <property type="entry name" value="PaREP1"/>
</dbReference>
<dbReference type="GeneID" id="11138139"/>
<evidence type="ECO:0000313" key="1">
    <source>
        <dbReference type="EMBL" id="AEM39657.1"/>
    </source>
</evidence>
<dbReference type="PANTHER" id="PTHR34237:SF4">
    <property type="entry name" value="PAREP1 FAMILY PROTEIN"/>
    <property type="match status" value="1"/>
</dbReference>
<dbReference type="EMBL" id="CP002838">
    <property type="protein sequence ID" value="AEM39657.1"/>
    <property type="molecule type" value="Genomic_DNA"/>
</dbReference>
<evidence type="ECO:0000313" key="2">
    <source>
        <dbReference type="Proteomes" id="UP000001037"/>
    </source>
</evidence>
<dbReference type="Proteomes" id="UP000001037">
    <property type="component" value="Chromosome"/>
</dbReference>
<keyword evidence="2" id="KW-1185">Reference proteome</keyword>
<gene>
    <name evidence="1" type="ordered locus">Pyrfu_1803</name>
</gene>
<dbReference type="PANTHER" id="PTHR34237">
    <property type="entry name" value="PAREP8-RELATED"/>
    <property type="match status" value="1"/>
</dbReference>
<dbReference type="KEGG" id="pfm:Pyrfu_1803"/>
<dbReference type="OrthoDB" id="39997at2157"/>
<dbReference type="HOGENOM" id="CLU_115256_0_0_2"/>
<name>G0ECT7_PYRF1</name>
<dbReference type="STRING" id="694429.Pyrfu_1803"/>
<dbReference type="AlphaFoldDB" id="G0ECT7"/>
<dbReference type="Gene3D" id="1.20.120.330">
    <property type="entry name" value="Nucleotidyltransferases domain 2"/>
    <property type="match status" value="1"/>
</dbReference>
<dbReference type="InParanoid" id="G0ECT7"/>
<dbReference type="RefSeq" id="WP_014027334.1">
    <property type="nucleotide sequence ID" value="NC_015931.1"/>
</dbReference>
<organism evidence="1 2">
    <name type="scientific">Pyrolobus fumarii (strain DSM 11204 / 1A)</name>
    <dbReference type="NCBI Taxonomy" id="694429"/>
    <lineage>
        <taxon>Archaea</taxon>
        <taxon>Thermoproteota</taxon>
        <taxon>Thermoprotei</taxon>
        <taxon>Desulfurococcales</taxon>
        <taxon>Pyrodictiaceae</taxon>
        <taxon>Pyrolobus</taxon>
    </lineage>
</organism>